<comment type="caution">
    <text evidence="1">The sequence shown here is derived from an EMBL/GenBank/DDBJ whole genome shotgun (WGS) entry which is preliminary data.</text>
</comment>
<protein>
    <submittedName>
        <fullName evidence="1">Uncharacterized protein</fullName>
    </submittedName>
</protein>
<proteinExistence type="predicted"/>
<dbReference type="Proteomes" id="UP001597506">
    <property type="component" value="Unassembled WGS sequence"/>
</dbReference>
<dbReference type="EMBL" id="JBHUMF010000031">
    <property type="protein sequence ID" value="MFD2681958.1"/>
    <property type="molecule type" value="Genomic_DNA"/>
</dbReference>
<reference evidence="2" key="1">
    <citation type="journal article" date="2019" name="Int. J. Syst. Evol. Microbiol.">
        <title>The Global Catalogue of Microorganisms (GCM) 10K type strain sequencing project: providing services to taxonomists for standard genome sequencing and annotation.</title>
        <authorList>
            <consortium name="The Broad Institute Genomics Platform"/>
            <consortium name="The Broad Institute Genome Sequencing Center for Infectious Disease"/>
            <person name="Wu L."/>
            <person name="Ma J."/>
        </authorList>
    </citation>
    <scope>NUCLEOTIDE SEQUENCE [LARGE SCALE GENOMIC DNA]</scope>
    <source>
        <strain evidence="2">KCTC 3913</strain>
    </source>
</reference>
<evidence type="ECO:0000313" key="2">
    <source>
        <dbReference type="Proteomes" id="UP001597506"/>
    </source>
</evidence>
<name>A0ABW5RTD4_9BACI</name>
<accession>A0ABW5RTD4</accession>
<evidence type="ECO:0000313" key="1">
    <source>
        <dbReference type="EMBL" id="MFD2681958.1"/>
    </source>
</evidence>
<dbReference type="RefSeq" id="WP_071412082.1">
    <property type="nucleotide sequence ID" value="NZ_JBHUMF010000031.1"/>
</dbReference>
<gene>
    <name evidence="1" type="ORF">ACFSUL_14545</name>
</gene>
<keyword evidence="2" id="KW-1185">Reference proteome</keyword>
<sequence length="68" mass="7879">MDMNYKMYALALNQKWSATFTVIGFLREGSQGEIHMTVNNEQTYIFRGDDEKEVLQEAKAMLRLICGE</sequence>
<organism evidence="1 2">
    <name type="scientific">Bacillus seohaeanensis</name>
    <dbReference type="NCBI Taxonomy" id="284580"/>
    <lineage>
        <taxon>Bacteria</taxon>
        <taxon>Bacillati</taxon>
        <taxon>Bacillota</taxon>
        <taxon>Bacilli</taxon>
        <taxon>Bacillales</taxon>
        <taxon>Bacillaceae</taxon>
        <taxon>Bacillus</taxon>
    </lineage>
</organism>